<name>A0ABS5C9A1_9BACL</name>
<feature type="transmembrane region" description="Helical" evidence="1">
    <location>
        <begin position="6"/>
        <end position="27"/>
    </location>
</feature>
<dbReference type="Proteomes" id="UP000673394">
    <property type="component" value="Unassembled WGS sequence"/>
</dbReference>
<feature type="transmembrane region" description="Helical" evidence="1">
    <location>
        <begin position="62"/>
        <end position="81"/>
    </location>
</feature>
<comment type="caution">
    <text evidence="2">The sequence shown here is derived from an EMBL/GenBank/DDBJ whole genome shotgun (WGS) entry which is preliminary data.</text>
</comment>
<keyword evidence="3" id="KW-1185">Reference proteome</keyword>
<keyword evidence="1" id="KW-0812">Transmembrane</keyword>
<keyword evidence="1" id="KW-0472">Membrane</keyword>
<dbReference type="EMBL" id="JAGKSP010000002">
    <property type="protein sequence ID" value="MBP3962581.1"/>
    <property type="molecule type" value="Genomic_DNA"/>
</dbReference>
<feature type="transmembrane region" description="Helical" evidence="1">
    <location>
        <begin position="39"/>
        <end position="56"/>
    </location>
</feature>
<evidence type="ECO:0000313" key="3">
    <source>
        <dbReference type="Proteomes" id="UP000673394"/>
    </source>
</evidence>
<accession>A0ABS5C9A1</accession>
<proteinExistence type="predicted"/>
<gene>
    <name evidence="2" type="ORF">I8J30_07660</name>
</gene>
<sequence length="102" mass="11692">MTLYCIPYLLTMFLMLSFIVIDIGSFFNSTLLKETNPAIIRALFFFLVAATARSGIEVMVRMFTMLILVAFFFVVIIWCMAAPNYHLDQPAGFFRFSLIVTI</sequence>
<keyword evidence="1" id="KW-1133">Transmembrane helix</keyword>
<organism evidence="2 3">
    <name type="scientific">Paenibacillus lignilyticus</name>
    <dbReference type="NCBI Taxonomy" id="1172615"/>
    <lineage>
        <taxon>Bacteria</taxon>
        <taxon>Bacillati</taxon>
        <taxon>Bacillota</taxon>
        <taxon>Bacilli</taxon>
        <taxon>Bacillales</taxon>
        <taxon>Paenibacillaceae</taxon>
        <taxon>Paenibacillus</taxon>
    </lineage>
</organism>
<evidence type="ECO:0000256" key="1">
    <source>
        <dbReference type="SAM" id="Phobius"/>
    </source>
</evidence>
<dbReference type="RefSeq" id="WP_210656888.1">
    <property type="nucleotide sequence ID" value="NZ_JAGKSP010000002.1"/>
</dbReference>
<protein>
    <submittedName>
        <fullName evidence="2">Uncharacterized protein</fullName>
    </submittedName>
</protein>
<reference evidence="2 3" key="1">
    <citation type="submission" date="2021-04" db="EMBL/GenBank/DDBJ databases">
        <title>Paenibacillus sp. DLE-14 whole genome sequence.</title>
        <authorList>
            <person name="Ham Y.J."/>
        </authorList>
    </citation>
    <scope>NUCLEOTIDE SEQUENCE [LARGE SCALE GENOMIC DNA]</scope>
    <source>
        <strain evidence="2 3">DLE-14</strain>
    </source>
</reference>
<evidence type="ECO:0000313" key="2">
    <source>
        <dbReference type="EMBL" id="MBP3962581.1"/>
    </source>
</evidence>